<dbReference type="NCBIfam" id="TIGR00724">
    <property type="entry name" value="urea_amlyse_rel"/>
    <property type="match status" value="1"/>
</dbReference>
<feature type="coiled-coil region" evidence="4">
    <location>
        <begin position="313"/>
        <end position="340"/>
    </location>
</feature>
<dbReference type="AlphaFoldDB" id="M7NSD6"/>
<dbReference type="InterPro" id="IPR052708">
    <property type="entry name" value="PxpC"/>
</dbReference>
<reference evidence="6 7" key="1">
    <citation type="journal article" date="2013" name="Genome Announc.">
        <title>Draft Genome Sequence of Cesiribacter andamanensis Strain AMV16T, Isolated from a Soil Sample from a Mud Volcano in the Andaman Islands, India.</title>
        <authorList>
            <person name="Shivaji S."/>
            <person name="Ara S."/>
            <person name="Begum Z."/>
            <person name="Srinivas T.N."/>
            <person name="Singh A."/>
            <person name="Kumar Pinnaka A."/>
        </authorList>
    </citation>
    <scope>NUCLEOTIDE SEQUENCE [LARGE SCALE GENOMIC DNA]</scope>
    <source>
        <strain evidence="6 7">AMV16</strain>
    </source>
</reference>
<dbReference type="GO" id="GO:0005524">
    <property type="term" value="F:ATP binding"/>
    <property type="evidence" value="ECO:0007669"/>
    <property type="project" value="UniProtKB-KW"/>
</dbReference>
<sequence length="342" mass="36227">MALRVLQSGLQTTVQDCGRRGFQALGMVVSGAMDAVALRLGNLLVGNLPGAAALELTLTGPTLLLEKDQLMALTGAPLRASLGGTPLPLHQPFWAKEGSILRLGALSRGCRSYLSLAGGVSVPPLLGSASTYLRAGLGGFRGRALQADDLLQTGPAEAQTLRLMELLRAKAGPAPWAPAGWGISGWNRDLPLAPAMAEPLSLRCLPGPEWEVFTAESQQQFWQTPFVLSPQSDRMGCRLQGPALHLQKQAELLSSAVTFGTVQVPPGGQAIVLGADRQTTGGYPRIAQVISADLPILAQARPGTPLHFREVGMAEAQQALMQQEAQLQQLQRALDLKMNYPA</sequence>
<dbReference type="PATRIC" id="fig|1279009.4.peg.211"/>
<evidence type="ECO:0000256" key="2">
    <source>
        <dbReference type="ARBA" id="ARBA00022801"/>
    </source>
</evidence>
<dbReference type="Gene3D" id="2.40.100.10">
    <property type="entry name" value="Cyclophilin-like"/>
    <property type="match status" value="1"/>
</dbReference>
<organism evidence="6 7">
    <name type="scientific">Cesiribacter andamanensis AMV16</name>
    <dbReference type="NCBI Taxonomy" id="1279009"/>
    <lineage>
        <taxon>Bacteria</taxon>
        <taxon>Pseudomonadati</taxon>
        <taxon>Bacteroidota</taxon>
        <taxon>Cytophagia</taxon>
        <taxon>Cytophagales</taxon>
        <taxon>Cesiribacteraceae</taxon>
        <taxon>Cesiribacter</taxon>
    </lineage>
</organism>
<evidence type="ECO:0000256" key="4">
    <source>
        <dbReference type="SAM" id="Coils"/>
    </source>
</evidence>
<dbReference type="RefSeq" id="WP_009193620.1">
    <property type="nucleotide sequence ID" value="NZ_AODQ01000003.1"/>
</dbReference>
<dbReference type="InterPro" id="IPR003778">
    <property type="entry name" value="CT_A_B"/>
</dbReference>
<dbReference type="EMBL" id="AODQ01000003">
    <property type="protein sequence ID" value="EMR04605.1"/>
    <property type="molecule type" value="Genomic_DNA"/>
</dbReference>
<dbReference type="STRING" id="1279009.ADICEAN_00207"/>
<keyword evidence="3" id="KW-0067">ATP-binding</keyword>
<keyword evidence="7" id="KW-1185">Reference proteome</keyword>
<evidence type="ECO:0000256" key="1">
    <source>
        <dbReference type="ARBA" id="ARBA00022741"/>
    </source>
</evidence>
<evidence type="ECO:0000313" key="7">
    <source>
        <dbReference type="Proteomes" id="UP000011910"/>
    </source>
</evidence>
<dbReference type="Proteomes" id="UP000011910">
    <property type="component" value="Unassembled WGS sequence"/>
</dbReference>
<evidence type="ECO:0000313" key="6">
    <source>
        <dbReference type="EMBL" id="EMR04605.1"/>
    </source>
</evidence>
<keyword evidence="2 6" id="KW-0378">Hydrolase</keyword>
<dbReference type="OrthoDB" id="9782422at2"/>
<gene>
    <name evidence="6" type="ORF">ADICEAN_00207</name>
</gene>
<keyword evidence="1" id="KW-0547">Nucleotide-binding</keyword>
<dbReference type="PANTHER" id="PTHR43309">
    <property type="entry name" value="5-OXOPROLINASE SUBUNIT C"/>
    <property type="match status" value="1"/>
</dbReference>
<feature type="domain" description="Carboxyltransferase" evidence="5">
    <location>
        <begin position="24"/>
        <end position="326"/>
    </location>
</feature>
<keyword evidence="4" id="KW-0175">Coiled coil</keyword>
<comment type="caution">
    <text evidence="6">The sequence shown here is derived from an EMBL/GenBank/DDBJ whole genome shotgun (WGS) entry which is preliminary data.</text>
</comment>
<evidence type="ECO:0000256" key="3">
    <source>
        <dbReference type="ARBA" id="ARBA00022840"/>
    </source>
</evidence>
<dbReference type="PANTHER" id="PTHR43309:SF3">
    <property type="entry name" value="5-OXOPROLINASE SUBUNIT C"/>
    <property type="match status" value="1"/>
</dbReference>
<dbReference type="SMART" id="SM00797">
    <property type="entry name" value="AHS2"/>
    <property type="match status" value="1"/>
</dbReference>
<protein>
    <submittedName>
        <fullName evidence="6">Allophanate hydrolase subunit 2</fullName>
    </submittedName>
</protein>
<dbReference type="InterPro" id="IPR029000">
    <property type="entry name" value="Cyclophilin-like_dom_sf"/>
</dbReference>
<dbReference type="eggNOG" id="COG1984">
    <property type="taxonomic scope" value="Bacteria"/>
</dbReference>
<name>M7NSD6_9BACT</name>
<proteinExistence type="predicted"/>
<evidence type="ECO:0000259" key="5">
    <source>
        <dbReference type="SMART" id="SM00797"/>
    </source>
</evidence>
<accession>M7NSD6</accession>
<dbReference type="SUPFAM" id="SSF50891">
    <property type="entry name" value="Cyclophilin-like"/>
    <property type="match status" value="1"/>
</dbReference>
<dbReference type="Pfam" id="PF02626">
    <property type="entry name" value="CT_A_B"/>
    <property type="match status" value="1"/>
</dbReference>
<dbReference type="GO" id="GO:0016787">
    <property type="term" value="F:hydrolase activity"/>
    <property type="evidence" value="ECO:0007669"/>
    <property type="project" value="UniProtKB-KW"/>
</dbReference>